<evidence type="ECO:0000313" key="3">
    <source>
        <dbReference type="Proteomes" id="UP000054485"/>
    </source>
</evidence>
<dbReference type="OrthoDB" id="3205299at2759"/>
<dbReference type="Proteomes" id="UP000054485">
    <property type="component" value="Unassembled WGS sequence"/>
</dbReference>
<name>A0A0D0A8H9_9AGAM</name>
<accession>A0A0D0A8H9</accession>
<keyword evidence="3" id="KW-1185">Reference proteome</keyword>
<evidence type="ECO:0000313" key="2">
    <source>
        <dbReference type="EMBL" id="KIK46425.1"/>
    </source>
</evidence>
<dbReference type="AlphaFoldDB" id="A0A0D0A8H9"/>
<dbReference type="EMBL" id="KN835159">
    <property type="protein sequence ID" value="KIK46425.1"/>
    <property type="molecule type" value="Genomic_DNA"/>
</dbReference>
<reference evidence="3" key="2">
    <citation type="submission" date="2015-01" db="EMBL/GenBank/DDBJ databases">
        <title>Evolutionary Origins and Diversification of the Mycorrhizal Mutualists.</title>
        <authorList>
            <consortium name="DOE Joint Genome Institute"/>
            <consortium name="Mycorrhizal Genomics Consortium"/>
            <person name="Kohler A."/>
            <person name="Kuo A."/>
            <person name="Nagy L.G."/>
            <person name="Floudas D."/>
            <person name="Copeland A."/>
            <person name="Barry K.W."/>
            <person name="Cichocki N."/>
            <person name="Veneault-Fourrey C."/>
            <person name="LaButti K."/>
            <person name="Lindquist E.A."/>
            <person name="Lipzen A."/>
            <person name="Lundell T."/>
            <person name="Morin E."/>
            <person name="Murat C."/>
            <person name="Riley R."/>
            <person name="Ohm R."/>
            <person name="Sun H."/>
            <person name="Tunlid A."/>
            <person name="Henrissat B."/>
            <person name="Grigoriev I.V."/>
            <person name="Hibbett D.S."/>
            <person name="Martin F."/>
        </authorList>
    </citation>
    <scope>NUCLEOTIDE SEQUENCE [LARGE SCALE GENOMIC DNA]</scope>
    <source>
        <strain evidence="3">UH-Slu-Lm8-n1</strain>
    </source>
</reference>
<protein>
    <submittedName>
        <fullName evidence="2">Uncharacterized protein</fullName>
    </submittedName>
</protein>
<organism evidence="2 3">
    <name type="scientific">Suillus luteus UH-Slu-Lm8-n1</name>
    <dbReference type="NCBI Taxonomy" id="930992"/>
    <lineage>
        <taxon>Eukaryota</taxon>
        <taxon>Fungi</taxon>
        <taxon>Dikarya</taxon>
        <taxon>Basidiomycota</taxon>
        <taxon>Agaricomycotina</taxon>
        <taxon>Agaricomycetes</taxon>
        <taxon>Agaricomycetidae</taxon>
        <taxon>Boletales</taxon>
        <taxon>Suillineae</taxon>
        <taxon>Suillaceae</taxon>
        <taxon>Suillus</taxon>
    </lineage>
</organism>
<dbReference type="InParanoid" id="A0A0D0A8H9"/>
<gene>
    <name evidence="2" type="ORF">CY34DRAFT_410314</name>
</gene>
<feature type="region of interest" description="Disordered" evidence="1">
    <location>
        <begin position="1"/>
        <end position="20"/>
    </location>
</feature>
<reference evidence="2 3" key="1">
    <citation type="submission" date="2014-04" db="EMBL/GenBank/DDBJ databases">
        <authorList>
            <consortium name="DOE Joint Genome Institute"/>
            <person name="Kuo A."/>
            <person name="Ruytinx J."/>
            <person name="Rineau F."/>
            <person name="Colpaert J."/>
            <person name="Kohler A."/>
            <person name="Nagy L.G."/>
            <person name="Floudas D."/>
            <person name="Copeland A."/>
            <person name="Barry K.W."/>
            <person name="Cichocki N."/>
            <person name="Veneault-Fourrey C."/>
            <person name="LaButti K."/>
            <person name="Lindquist E.A."/>
            <person name="Lipzen A."/>
            <person name="Lundell T."/>
            <person name="Morin E."/>
            <person name="Murat C."/>
            <person name="Sun H."/>
            <person name="Tunlid A."/>
            <person name="Henrissat B."/>
            <person name="Grigoriev I.V."/>
            <person name="Hibbett D.S."/>
            <person name="Martin F."/>
            <person name="Nordberg H.P."/>
            <person name="Cantor M.N."/>
            <person name="Hua S.X."/>
        </authorList>
    </citation>
    <scope>NUCLEOTIDE SEQUENCE [LARGE SCALE GENOMIC DNA]</scope>
    <source>
        <strain evidence="2 3">UH-Slu-Lm8-n1</strain>
    </source>
</reference>
<dbReference type="HOGENOM" id="CLU_1797729_0_0_1"/>
<evidence type="ECO:0000256" key="1">
    <source>
        <dbReference type="SAM" id="MobiDB-lite"/>
    </source>
</evidence>
<proteinExistence type="predicted"/>
<sequence>MAAIRRSKTAPQALEYQARPGLTRAKSTIDGFIHRLEQTSVPASSQYRFSASVAAAASPLASPRDMEDPFSLTGFFDAPYLSSQGREGEHWEWLRKEQAADVETADVDVTPGPVMFAREAEEETEDKMGVLSVLSKSDLTNQPP</sequence>